<dbReference type="PROSITE" id="PS51459">
    <property type="entry name" value="FIDO"/>
    <property type="match status" value="1"/>
</dbReference>
<evidence type="ECO:0000313" key="5">
    <source>
        <dbReference type="Proteomes" id="UP000221369"/>
    </source>
</evidence>
<dbReference type="InterPro" id="IPR003812">
    <property type="entry name" value="Fido"/>
</dbReference>
<organism evidence="4 5">
    <name type="scientific">Paramicrobacterium agarici</name>
    <dbReference type="NCBI Taxonomy" id="630514"/>
    <lineage>
        <taxon>Bacteria</taxon>
        <taxon>Bacillati</taxon>
        <taxon>Actinomycetota</taxon>
        <taxon>Actinomycetes</taxon>
        <taxon>Micrococcales</taxon>
        <taxon>Microbacteriaceae</taxon>
        <taxon>Paramicrobacterium</taxon>
    </lineage>
</organism>
<dbReference type="SUPFAM" id="SSF140931">
    <property type="entry name" value="Fic-like"/>
    <property type="match status" value="1"/>
</dbReference>
<dbReference type="Pfam" id="PF02661">
    <property type="entry name" value="Fic"/>
    <property type="match status" value="1"/>
</dbReference>
<dbReference type="Proteomes" id="UP000221369">
    <property type="component" value="Unassembled WGS sequence"/>
</dbReference>
<keyword evidence="2" id="KW-0547">Nucleotide-binding</keyword>
<evidence type="ECO:0000313" key="4">
    <source>
        <dbReference type="EMBL" id="PFG32037.1"/>
    </source>
</evidence>
<keyword evidence="5" id="KW-1185">Reference proteome</keyword>
<sequence>MAGSAAWPPIAKETLAWKSSVERAQVSRREWALIHTPYEASVTPEVAHLPVSVESDISAEASEVESMMSRFDADFGSVVAPFSSLLLRSESASSSEIEKLSASAQAVAEAEIGERQRGNAALVVANVHAMRAALSLADDISHDTIITMHRTLLDDTAPELTGAYRRQQVWIGGGPQSPHRALFVPPQAKRVQAAMADLVRFARRADVQAIPHIALAHAQFETIHPFLDGNGRTGRALVQAMFRSQGVTQHVTVPVSAGLLADTDGYFAALTAFREGDIEPIIRAFLQATTRGIWNGRRLANDINEITARYNDLLSGIRSDSVAHRISGLLFRQPVVNVKSVIAETGSAPVNIYRALDSMAERGVIREATSKRRNRIWVADDIIDALDAFATRSGKRR</sequence>
<protein>
    <submittedName>
        <fullName evidence="4">Fic family protein</fullName>
    </submittedName>
</protein>
<dbReference type="Gene3D" id="1.10.3290.10">
    <property type="entry name" value="Fido-like domain"/>
    <property type="match status" value="1"/>
</dbReference>
<dbReference type="GO" id="GO:0005524">
    <property type="term" value="F:ATP binding"/>
    <property type="evidence" value="ECO:0007669"/>
    <property type="project" value="UniProtKB-KW"/>
</dbReference>
<evidence type="ECO:0000256" key="2">
    <source>
        <dbReference type="PIRSR" id="PIRSR640198-2"/>
    </source>
</evidence>
<feature type="active site" evidence="1">
    <location>
        <position position="224"/>
    </location>
</feature>
<accession>A0A2A9DYZ8</accession>
<dbReference type="InterPro" id="IPR040198">
    <property type="entry name" value="Fido_containing"/>
</dbReference>
<dbReference type="InterPro" id="IPR036597">
    <property type="entry name" value="Fido-like_dom_sf"/>
</dbReference>
<comment type="caution">
    <text evidence="4">The sequence shown here is derived from an EMBL/GenBank/DDBJ whole genome shotgun (WGS) entry which is preliminary data.</text>
</comment>
<reference evidence="4 5" key="1">
    <citation type="submission" date="2017-10" db="EMBL/GenBank/DDBJ databases">
        <title>Sequencing the genomes of 1000 actinobacteria strains.</title>
        <authorList>
            <person name="Klenk H.-P."/>
        </authorList>
    </citation>
    <scope>NUCLEOTIDE SEQUENCE [LARGE SCALE GENOMIC DNA]</scope>
    <source>
        <strain evidence="4 5">DSM 21798</strain>
    </source>
</reference>
<evidence type="ECO:0000259" key="3">
    <source>
        <dbReference type="PROSITE" id="PS51459"/>
    </source>
</evidence>
<feature type="domain" description="Fido" evidence="3">
    <location>
        <begin position="140"/>
        <end position="287"/>
    </location>
</feature>
<dbReference type="PANTHER" id="PTHR13504:SF38">
    <property type="entry name" value="FIDO DOMAIN-CONTAINING PROTEIN"/>
    <property type="match status" value="1"/>
</dbReference>
<gene>
    <name evidence="4" type="ORF">ATJ78_3021</name>
</gene>
<proteinExistence type="predicted"/>
<evidence type="ECO:0000256" key="1">
    <source>
        <dbReference type="PIRSR" id="PIRSR640198-1"/>
    </source>
</evidence>
<dbReference type="EMBL" id="PDJE01000001">
    <property type="protein sequence ID" value="PFG32037.1"/>
    <property type="molecule type" value="Genomic_DNA"/>
</dbReference>
<dbReference type="AlphaFoldDB" id="A0A2A9DYZ8"/>
<feature type="binding site" evidence="2">
    <location>
        <begin position="228"/>
        <end position="235"/>
    </location>
    <ligand>
        <name>ATP</name>
        <dbReference type="ChEBI" id="CHEBI:30616"/>
    </ligand>
</feature>
<dbReference type="PANTHER" id="PTHR13504">
    <property type="entry name" value="FIDO DOMAIN-CONTAINING PROTEIN DDB_G0283145"/>
    <property type="match status" value="1"/>
</dbReference>
<keyword evidence="2" id="KW-0067">ATP-binding</keyword>
<name>A0A2A9DYZ8_9MICO</name>